<keyword evidence="3" id="KW-1185">Reference proteome</keyword>
<comment type="caution">
    <text evidence="2">The sequence shown here is derived from an EMBL/GenBank/DDBJ whole genome shotgun (WGS) entry which is preliminary data.</text>
</comment>
<organism evidence="2 3">
    <name type="scientific">Guyanagaster necrorhizus</name>
    <dbReference type="NCBI Taxonomy" id="856835"/>
    <lineage>
        <taxon>Eukaryota</taxon>
        <taxon>Fungi</taxon>
        <taxon>Dikarya</taxon>
        <taxon>Basidiomycota</taxon>
        <taxon>Agaricomycotina</taxon>
        <taxon>Agaricomycetes</taxon>
        <taxon>Agaricomycetidae</taxon>
        <taxon>Agaricales</taxon>
        <taxon>Marasmiineae</taxon>
        <taxon>Physalacriaceae</taxon>
        <taxon>Guyanagaster</taxon>
    </lineage>
</organism>
<dbReference type="RefSeq" id="XP_043038070.1">
    <property type="nucleotide sequence ID" value="XM_043186690.1"/>
</dbReference>
<reference evidence="2" key="1">
    <citation type="submission" date="2020-11" db="EMBL/GenBank/DDBJ databases">
        <title>Adaptations for nitrogen fixation in a non-lichenized fungal sporocarp promotes dispersal by wood-feeding termites.</title>
        <authorList>
            <consortium name="DOE Joint Genome Institute"/>
            <person name="Koch R.A."/>
            <person name="Yoon G."/>
            <person name="Arayal U."/>
            <person name="Lail K."/>
            <person name="Amirebrahimi M."/>
            <person name="Labutti K."/>
            <person name="Lipzen A."/>
            <person name="Riley R."/>
            <person name="Barry K."/>
            <person name="Henrissat B."/>
            <person name="Grigoriev I.V."/>
            <person name="Herr J.R."/>
            <person name="Aime M.C."/>
        </authorList>
    </citation>
    <scope>NUCLEOTIDE SEQUENCE</scope>
    <source>
        <strain evidence="2">MCA 3950</strain>
    </source>
</reference>
<protein>
    <submittedName>
        <fullName evidence="2">Uncharacterized protein</fullName>
    </submittedName>
</protein>
<dbReference type="Proteomes" id="UP000812287">
    <property type="component" value="Unassembled WGS sequence"/>
</dbReference>
<evidence type="ECO:0000313" key="2">
    <source>
        <dbReference type="EMBL" id="KAG7444570.1"/>
    </source>
</evidence>
<sequence length="96" mass="10608">MASLNSVQSRFARRPRGSLRLSPHNSRIQPAVGIDEDDDTSSSFFVVTAADLPISLDSPQQPWSTRPLRPPCQVWSVELRFVPVTTWVCSSLGNPS</sequence>
<name>A0A9P7VQF5_9AGAR</name>
<evidence type="ECO:0000256" key="1">
    <source>
        <dbReference type="SAM" id="MobiDB-lite"/>
    </source>
</evidence>
<feature type="region of interest" description="Disordered" evidence="1">
    <location>
        <begin position="1"/>
        <end position="37"/>
    </location>
</feature>
<dbReference type="GeneID" id="66108987"/>
<dbReference type="AlphaFoldDB" id="A0A9P7VQF5"/>
<dbReference type="EMBL" id="MU250540">
    <property type="protein sequence ID" value="KAG7444570.1"/>
    <property type="molecule type" value="Genomic_DNA"/>
</dbReference>
<proteinExistence type="predicted"/>
<evidence type="ECO:0000313" key="3">
    <source>
        <dbReference type="Proteomes" id="UP000812287"/>
    </source>
</evidence>
<accession>A0A9P7VQF5</accession>
<gene>
    <name evidence="2" type="ORF">BT62DRAFT_934210</name>
</gene>